<keyword evidence="10" id="KW-0100">Branched-chain amino acid biosynthesis</keyword>
<evidence type="ECO:0000256" key="10">
    <source>
        <dbReference type="ARBA" id="ARBA00022624"/>
    </source>
</evidence>
<evidence type="ECO:0000256" key="9">
    <source>
        <dbReference type="ARBA" id="ARBA00022533"/>
    </source>
</evidence>
<dbReference type="InterPro" id="IPR005789">
    <property type="entry name" value="Thr_deHydtase_catblc"/>
</dbReference>
<sequence>MALHMVNEKVSYLDFVNFKEAQETLKPVIRETPLLFSEAFSEECGNRVYIKPENLQVTGAFKIRGAYNKINKLTEEEKARGVIASSAGNHAQGVALASARLGVRATIVMPKTTPIIKVEATRNFGAEVVLAGDCYDEAYEEAMRLQKEQGSVFIHPFDDLDVIEGQGTIGVEIVEELEDVDVVLVPIGGGGLIAGIAMAIKQLKPSVKIVGVEPEGAMAMKASVKQDELVCLSCVDTIADGVAVKKPGKLTFDIIRQYVDEIVTVSDREIMESFLMLLEKHKLITENSGAVSLAALNKLHVFNKNVVSVVSGGNIDVVTISTLINKGLVSRGRLFCFSVELPDKPGELLRISEVLARLNANVIGLDHNQFKNTDRFMNVELEVTCETSGHAHIDEIQRELAKMGYKVRKVY</sequence>
<dbReference type="GO" id="GO:0004794">
    <property type="term" value="F:threonine deaminase activity"/>
    <property type="evidence" value="ECO:0007669"/>
    <property type="project" value="UniProtKB-EC"/>
</dbReference>
<keyword evidence="11" id="KW-0663">Pyridoxal phosphate</keyword>
<accession>A0A1G5S5C9</accession>
<name>A0A1G5S5C9_9FIRM</name>
<dbReference type="STRING" id="1120920.SAMN03080599_02840"/>
<dbReference type="InterPro" id="IPR050147">
    <property type="entry name" value="Ser/Thr_Dehydratase"/>
</dbReference>
<feature type="domain" description="ACT" evidence="15">
    <location>
        <begin position="336"/>
        <end position="411"/>
    </location>
</feature>
<keyword evidence="9" id="KW-0021">Allosteric enzyme</keyword>
<dbReference type="GO" id="GO:0009097">
    <property type="term" value="P:isoleucine biosynthetic process"/>
    <property type="evidence" value="ECO:0007669"/>
    <property type="project" value="UniProtKB-UniPathway"/>
</dbReference>
<organism evidence="16 17">
    <name type="scientific">Acidaminobacter hydrogenoformans DSM 2784</name>
    <dbReference type="NCBI Taxonomy" id="1120920"/>
    <lineage>
        <taxon>Bacteria</taxon>
        <taxon>Bacillati</taxon>
        <taxon>Bacillota</taxon>
        <taxon>Clostridia</taxon>
        <taxon>Peptostreptococcales</taxon>
        <taxon>Acidaminobacteraceae</taxon>
        <taxon>Acidaminobacter</taxon>
    </lineage>
</organism>
<dbReference type="GO" id="GO:0003941">
    <property type="term" value="F:L-serine ammonia-lyase activity"/>
    <property type="evidence" value="ECO:0007669"/>
    <property type="project" value="TreeGrafter"/>
</dbReference>
<dbReference type="Proteomes" id="UP000199208">
    <property type="component" value="Unassembled WGS sequence"/>
</dbReference>
<proteinExistence type="inferred from homology"/>
<dbReference type="EMBL" id="FMWL01000019">
    <property type="protein sequence ID" value="SCZ81526.1"/>
    <property type="molecule type" value="Genomic_DNA"/>
</dbReference>
<evidence type="ECO:0000256" key="11">
    <source>
        <dbReference type="ARBA" id="ARBA00022898"/>
    </source>
</evidence>
<evidence type="ECO:0000256" key="1">
    <source>
        <dbReference type="ARBA" id="ARBA00001274"/>
    </source>
</evidence>
<reference evidence="16 17" key="1">
    <citation type="submission" date="2016-10" db="EMBL/GenBank/DDBJ databases">
        <authorList>
            <person name="de Groot N.N."/>
        </authorList>
    </citation>
    <scope>NUCLEOTIDE SEQUENCE [LARGE SCALE GENOMIC DNA]</scope>
    <source>
        <strain evidence="16 17">DSM 2784</strain>
    </source>
</reference>
<dbReference type="FunFam" id="3.40.50.1100:FF:000007">
    <property type="entry name" value="L-threonine dehydratase catabolic TdcB"/>
    <property type="match status" value="1"/>
</dbReference>
<evidence type="ECO:0000256" key="13">
    <source>
        <dbReference type="ARBA" id="ARBA00025527"/>
    </source>
</evidence>
<comment type="subunit">
    <text evidence="6">In the native structure, TdcB is in a dimeric form, whereas in the TdcB-AMP complex, it exists in a tetrameric form (dimer of dimers).</text>
</comment>
<dbReference type="InterPro" id="IPR045865">
    <property type="entry name" value="ACT-like_dom_sf"/>
</dbReference>
<dbReference type="PANTHER" id="PTHR48078">
    <property type="entry name" value="THREONINE DEHYDRATASE, MITOCHONDRIAL-RELATED"/>
    <property type="match status" value="1"/>
</dbReference>
<dbReference type="GO" id="GO:0006565">
    <property type="term" value="P:L-serine catabolic process"/>
    <property type="evidence" value="ECO:0007669"/>
    <property type="project" value="TreeGrafter"/>
</dbReference>
<dbReference type="InterPro" id="IPR000634">
    <property type="entry name" value="Ser/Thr_deHydtase_PyrdxlP-BS"/>
</dbReference>
<dbReference type="GO" id="GO:0070689">
    <property type="term" value="P:L-threonine catabolic process to propionate"/>
    <property type="evidence" value="ECO:0007669"/>
    <property type="project" value="UniProtKB-UniPathway"/>
</dbReference>
<dbReference type="SUPFAM" id="SSF53686">
    <property type="entry name" value="Tryptophan synthase beta subunit-like PLP-dependent enzymes"/>
    <property type="match status" value="1"/>
</dbReference>
<evidence type="ECO:0000256" key="8">
    <source>
        <dbReference type="ARBA" id="ARBA00022248"/>
    </source>
</evidence>
<keyword evidence="17" id="KW-1185">Reference proteome</keyword>
<dbReference type="InterPro" id="IPR036052">
    <property type="entry name" value="TrpB-like_PALP_sf"/>
</dbReference>
<evidence type="ECO:0000259" key="15">
    <source>
        <dbReference type="PROSITE" id="PS51671"/>
    </source>
</evidence>
<comment type="similarity">
    <text evidence="5">Belongs to the serine/threonine dehydratase family.</text>
</comment>
<dbReference type="GO" id="GO:0030170">
    <property type="term" value="F:pyridoxal phosphate binding"/>
    <property type="evidence" value="ECO:0007669"/>
    <property type="project" value="InterPro"/>
</dbReference>
<dbReference type="InterPro" id="IPR044561">
    <property type="entry name" value="ACT_ThrD-II-like"/>
</dbReference>
<keyword evidence="10" id="KW-0028">Amino-acid biosynthesis</keyword>
<comment type="pathway">
    <text evidence="4">Amino-acid degradation; L-threonine degradation via propanoate pathway; propanoate from L-threonine: step 1/4.</text>
</comment>
<dbReference type="InterPro" id="IPR001926">
    <property type="entry name" value="TrpB-like_PALP"/>
</dbReference>
<dbReference type="NCBIfam" id="TIGR01127">
    <property type="entry name" value="ilvA_1Cterm"/>
    <property type="match status" value="1"/>
</dbReference>
<keyword evidence="10" id="KW-0412">Isoleucine biosynthesis</keyword>
<evidence type="ECO:0000256" key="2">
    <source>
        <dbReference type="ARBA" id="ARBA00001933"/>
    </source>
</evidence>
<evidence type="ECO:0000256" key="12">
    <source>
        <dbReference type="ARBA" id="ARBA00023239"/>
    </source>
</evidence>
<dbReference type="PROSITE" id="PS51671">
    <property type="entry name" value="ACT"/>
    <property type="match status" value="1"/>
</dbReference>
<evidence type="ECO:0000256" key="14">
    <source>
        <dbReference type="ARBA" id="ARBA00031427"/>
    </source>
</evidence>
<dbReference type="CDD" id="cd01562">
    <property type="entry name" value="Thr-dehyd"/>
    <property type="match status" value="1"/>
</dbReference>
<comment type="pathway">
    <text evidence="3">Amino-acid biosynthesis; L-isoleucine biosynthesis; 2-oxobutanoate from L-threonine: step 1/1.</text>
</comment>
<dbReference type="UniPathway" id="UPA00047">
    <property type="reaction ID" value="UER00054"/>
</dbReference>
<dbReference type="OrthoDB" id="9811476at2"/>
<evidence type="ECO:0000256" key="3">
    <source>
        <dbReference type="ARBA" id="ARBA00004810"/>
    </source>
</evidence>
<comment type="cofactor">
    <cofactor evidence="2">
        <name>pyridoxal 5'-phosphate</name>
        <dbReference type="ChEBI" id="CHEBI:597326"/>
    </cofactor>
</comment>
<keyword evidence="12" id="KW-0456">Lyase</keyword>
<dbReference type="PROSITE" id="PS00165">
    <property type="entry name" value="DEHYDRATASE_SER_THR"/>
    <property type="match status" value="1"/>
</dbReference>
<dbReference type="Gene3D" id="3.30.70.260">
    <property type="match status" value="1"/>
</dbReference>
<evidence type="ECO:0000313" key="17">
    <source>
        <dbReference type="Proteomes" id="UP000199208"/>
    </source>
</evidence>
<dbReference type="PANTHER" id="PTHR48078:SF6">
    <property type="entry name" value="L-THREONINE DEHYDRATASE CATABOLIC TDCB"/>
    <property type="match status" value="1"/>
</dbReference>
<evidence type="ECO:0000256" key="6">
    <source>
        <dbReference type="ARBA" id="ARBA00011447"/>
    </source>
</evidence>
<comment type="catalytic activity">
    <reaction evidence="1">
        <text>L-threonine = 2-oxobutanoate + NH4(+)</text>
        <dbReference type="Rhea" id="RHEA:22108"/>
        <dbReference type="ChEBI" id="CHEBI:16763"/>
        <dbReference type="ChEBI" id="CHEBI:28938"/>
        <dbReference type="ChEBI" id="CHEBI:57926"/>
        <dbReference type="EC" id="4.3.1.19"/>
    </reaction>
</comment>
<dbReference type="SUPFAM" id="SSF55021">
    <property type="entry name" value="ACT-like"/>
    <property type="match status" value="1"/>
</dbReference>
<dbReference type="UniPathway" id="UPA00052">
    <property type="reaction ID" value="UER00507"/>
</dbReference>
<dbReference type="Pfam" id="PF00291">
    <property type="entry name" value="PALP"/>
    <property type="match status" value="1"/>
</dbReference>
<comment type="function">
    <text evidence="13">Catalyzes the anaerobic formation of alpha-ketobutyrate and ammonia from threonine in a two-step reaction. The first step involved a dehydration of threonine and a production of enamine intermediates (aminocrotonate), which tautomerizes to its imine form (iminobutyrate). Both intermediates are unstable and short-lived. The second step is the nonenzymatic hydrolysis of the enamine/imine intermediates to form 2-ketobutyrate and free ammonia. In the low water environment of the cell, the second step is accelerated by RidA.</text>
</comment>
<evidence type="ECO:0000256" key="7">
    <source>
        <dbReference type="ARBA" id="ARBA00012096"/>
    </source>
</evidence>
<dbReference type="InterPro" id="IPR002912">
    <property type="entry name" value="ACT_dom"/>
</dbReference>
<evidence type="ECO:0000256" key="4">
    <source>
        <dbReference type="ARBA" id="ARBA00004958"/>
    </source>
</evidence>
<gene>
    <name evidence="16" type="ORF">SAMN03080599_02840</name>
</gene>
<dbReference type="RefSeq" id="WP_092592624.1">
    <property type="nucleotide sequence ID" value="NZ_FMWL01000019.1"/>
</dbReference>
<dbReference type="EC" id="4.3.1.19" evidence="7"/>
<evidence type="ECO:0000256" key="5">
    <source>
        <dbReference type="ARBA" id="ARBA00010869"/>
    </source>
</evidence>
<protein>
    <recommendedName>
        <fullName evidence="8">L-threonine dehydratase catabolic TdcB</fullName>
        <ecNumber evidence="7">4.3.1.19</ecNumber>
    </recommendedName>
    <alternativeName>
        <fullName evidence="14">Threonine deaminase</fullName>
    </alternativeName>
</protein>
<dbReference type="AlphaFoldDB" id="A0A1G5S5C9"/>
<evidence type="ECO:0000313" key="16">
    <source>
        <dbReference type="EMBL" id="SCZ81526.1"/>
    </source>
</evidence>
<dbReference type="CDD" id="cd04886">
    <property type="entry name" value="ACT_ThrD-II-like"/>
    <property type="match status" value="1"/>
</dbReference>
<dbReference type="Gene3D" id="3.40.50.1100">
    <property type="match status" value="2"/>
</dbReference>